<gene>
    <name evidence="2" type="ORF">ACFOW1_07820</name>
</gene>
<dbReference type="RefSeq" id="WP_379013390.1">
    <property type="nucleotide sequence ID" value="NZ_JBHSDC010000012.1"/>
</dbReference>
<comment type="caution">
    <text evidence="2">The sequence shown here is derived from an EMBL/GenBank/DDBJ whole genome shotgun (WGS) entry which is preliminary data.</text>
</comment>
<sequence>MASAFTAHKFIHQYYSNDNQKGFWSATDFKDLELKLFVLGLVTIALVFAAGFYFTWQKAKQDGIAMWNASSKRLVVNLCLPLLTGGIFIVGMLVNGEWLFIGPACLIFYGLALINGSKYTYDDIRYLGLLEILLGSINLFYIGYGLYFWAIGFGILHIVYGAIMWNKYDRHSDAPSN</sequence>
<name>A0ABV8PXT0_9BACT</name>
<keyword evidence="3" id="KW-1185">Reference proteome</keyword>
<feature type="transmembrane region" description="Helical" evidence="1">
    <location>
        <begin position="34"/>
        <end position="54"/>
    </location>
</feature>
<dbReference type="Proteomes" id="UP001595906">
    <property type="component" value="Unassembled WGS sequence"/>
</dbReference>
<feature type="transmembrane region" description="Helical" evidence="1">
    <location>
        <begin position="147"/>
        <end position="165"/>
    </location>
</feature>
<evidence type="ECO:0000313" key="2">
    <source>
        <dbReference type="EMBL" id="MFC4231794.1"/>
    </source>
</evidence>
<protein>
    <submittedName>
        <fullName evidence="2">Uncharacterized protein</fullName>
    </submittedName>
</protein>
<keyword evidence="1" id="KW-0472">Membrane</keyword>
<keyword evidence="1" id="KW-1133">Transmembrane helix</keyword>
<feature type="transmembrane region" description="Helical" evidence="1">
    <location>
        <begin position="100"/>
        <end position="117"/>
    </location>
</feature>
<dbReference type="EMBL" id="JBHSDC010000012">
    <property type="protein sequence ID" value="MFC4231794.1"/>
    <property type="molecule type" value="Genomic_DNA"/>
</dbReference>
<keyword evidence="1" id="KW-0812">Transmembrane</keyword>
<reference evidence="3" key="1">
    <citation type="journal article" date="2019" name="Int. J. Syst. Evol. Microbiol.">
        <title>The Global Catalogue of Microorganisms (GCM) 10K type strain sequencing project: providing services to taxonomists for standard genome sequencing and annotation.</title>
        <authorList>
            <consortium name="The Broad Institute Genomics Platform"/>
            <consortium name="The Broad Institute Genome Sequencing Center for Infectious Disease"/>
            <person name="Wu L."/>
            <person name="Ma J."/>
        </authorList>
    </citation>
    <scope>NUCLEOTIDE SEQUENCE [LARGE SCALE GENOMIC DNA]</scope>
    <source>
        <strain evidence="3">CECT 8010</strain>
    </source>
</reference>
<evidence type="ECO:0000313" key="3">
    <source>
        <dbReference type="Proteomes" id="UP001595906"/>
    </source>
</evidence>
<organism evidence="2 3">
    <name type="scientific">Parasediminibacterium paludis</name>
    <dbReference type="NCBI Taxonomy" id="908966"/>
    <lineage>
        <taxon>Bacteria</taxon>
        <taxon>Pseudomonadati</taxon>
        <taxon>Bacteroidota</taxon>
        <taxon>Chitinophagia</taxon>
        <taxon>Chitinophagales</taxon>
        <taxon>Chitinophagaceae</taxon>
        <taxon>Parasediminibacterium</taxon>
    </lineage>
</organism>
<proteinExistence type="predicted"/>
<evidence type="ECO:0000256" key="1">
    <source>
        <dbReference type="SAM" id="Phobius"/>
    </source>
</evidence>
<feature type="transmembrane region" description="Helical" evidence="1">
    <location>
        <begin position="74"/>
        <end position="94"/>
    </location>
</feature>
<accession>A0ABV8PXT0</accession>